<protein>
    <submittedName>
        <fullName evidence="1">Uncharacterized protein</fullName>
    </submittedName>
</protein>
<evidence type="ECO:0000313" key="1">
    <source>
        <dbReference type="EMBL" id="KAK9837566.1"/>
    </source>
</evidence>
<organism evidence="1 2">
    <name type="scientific">Apatococcus lobatus</name>
    <dbReference type="NCBI Taxonomy" id="904363"/>
    <lineage>
        <taxon>Eukaryota</taxon>
        <taxon>Viridiplantae</taxon>
        <taxon>Chlorophyta</taxon>
        <taxon>core chlorophytes</taxon>
        <taxon>Trebouxiophyceae</taxon>
        <taxon>Chlorellales</taxon>
        <taxon>Chlorellaceae</taxon>
        <taxon>Apatococcus</taxon>
    </lineage>
</organism>
<gene>
    <name evidence="1" type="ORF">WJX74_000452</name>
</gene>
<reference evidence="1 2" key="1">
    <citation type="journal article" date="2024" name="Nat. Commun.">
        <title>Phylogenomics reveals the evolutionary origins of lichenization in chlorophyte algae.</title>
        <authorList>
            <person name="Puginier C."/>
            <person name="Libourel C."/>
            <person name="Otte J."/>
            <person name="Skaloud P."/>
            <person name="Haon M."/>
            <person name="Grisel S."/>
            <person name="Petersen M."/>
            <person name="Berrin J.G."/>
            <person name="Delaux P.M."/>
            <person name="Dal Grande F."/>
            <person name="Keller J."/>
        </authorList>
    </citation>
    <scope>NUCLEOTIDE SEQUENCE [LARGE SCALE GENOMIC DNA]</scope>
    <source>
        <strain evidence="1 2">SAG 2145</strain>
    </source>
</reference>
<keyword evidence="2" id="KW-1185">Reference proteome</keyword>
<comment type="caution">
    <text evidence="1">The sequence shown here is derived from an EMBL/GenBank/DDBJ whole genome shotgun (WGS) entry which is preliminary data.</text>
</comment>
<dbReference type="AlphaFoldDB" id="A0AAW1RWU3"/>
<dbReference type="PANTHER" id="PTHR15852">
    <property type="entry name" value="PLASTID TRANSCRIPTIONALLY ACTIVE PROTEIN"/>
    <property type="match status" value="1"/>
</dbReference>
<dbReference type="InterPro" id="IPR036410">
    <property type="entry name" value="HSP_DnaJ_Cys-rich_dom_sf"/>
</dbReference>
<name>A0AAW1RWU3_9CHLO</name>
<dbReference type="PANTHER" id="PTHR15852:SF54">
    <property type="entry name" value="PROTEIN SSUH2 HOMOLOG"/>
    <property type="match status" value="1"/>
</dbReference>
<proteinExistence type="predicted"/>
<sequence>MTDQCLSPYRQTLPSHSHCPITSVPNAQVHSSRPPRRLLRQTCRCAAGHDQQQQSQQPPQIVTPRRQMLIFGTAAVASIACSGQAMAAAGAATGASNSPVLCRECAGTGITPCDMCGGSGKWRALNRKRAADTYEFVECPQCFGRGLRVCGVCFGTGQRNVKGLLRRPEANLMVQKMQHGELKPGEVQDLLRQRREQLDLEKMKTG</sequence>
<dbReference type="EMBL" id="JALJOS010000006">
    <property type="protein sequence ID" value="KAK9837566.1"/>
    <property type="molecule type" value="Genomic_DNA"/>
</dbReference>
<accession>A0AAW1RWU3</accession>
<dbReference type="SUPFAM" id="SSF57938">
    <property type="entry name" value="DnaJ/Hsp40 cysteine-rich domain"/>
    <property type="match status" value="1"/>
</dbReference>
<dbReference type="Proteomes" id="UP001438707">
    <property type="component" value="Unassembled WGS sequence"/>
</dbReference>
<evidence type="ECO:0000313" key="2">
    <source>
        <dbReference type="Proteomes" id="UP001438707"/>
    </source>
</evidence>